<dbReference type="RefSeq" id="WP_124088180.1">
    <property type="nucleotide sequence ID" value="NZ_UXAW01000096.1"/>
</dbReference>
<evidence type="ECO:0000256" key="6">
    <source>
        <dbReference type="ARBA" id="ARBA00023136"/>
    </source>
</evidence>
<keyword evidence="2 8" id="KW-1003">Cell membrane</keyword>
<evidence type="ECO:0000256" key="8">
    <source>
        <dbReference type="HAMAP-Rule" id="MF_01521"/>
    </source>
</evidence>
<feature type="transmembrane region" description="Helical" evidence="8">
    <location>
        <begin position="70"/>
        <end position="89"/>
    </location>
</feature>
<sequence>MSAVSIGILAFSMSVDAFIAALGRGAVARRPGMLRALKTGAVFGLVEAVTPLIGWTLGHAASRYIEAWDHWIAFGLLSAVGLHMMREALRSGAERPSSASFRATLLTAIGTSVDAMAVGVSLAFLEVNILIVALVIGLTTMAMSTAGLVAGHRLGRGFGRIAGVAGGIALAGIGTAILFGHLAGG</sequence>
<comment type="subcellular location">
    <subcellularLocation>
        <location evidence="8">Cell membrane</location>
        <topology evidence="8">Multi-pass membrane protein</topology>
    </subcellularLocation>
</comment>
<proteinExistence type="inferred from homology"/>
<evidence type="ECO:0000256" key="2">
    <source>
        <dbReference type="ARBA" id="ARBA00022475"/>
    </source>
</evidence>
<feature type="transmembrane region" description="Helical" evidence="8">
    <location>
        <begin position="129"/>
        <end position="149"/>
    </location>
</feature>
<dbReference type="EMBL" id="UXAW01000096">
    <property type="protein sequence ID" value="VDC32888.1"/>
    <property type="molecule type" value="Genomic_DNA"/>
</dbReference>
<comment type="function">
    <text evidence="8">Probably functions as a manganese efflux pump.</text>
</comment>
<keyword evidence="1 8" id="KW-0813">Transport</keyword>
<dbReference type="Proteomes" id="UP000277498">
    <property type="component" value="Unassembled WGS sequence"/>
</dbReference>
<accession>A0A3P5XUP0</accession>
<feature type="transmembrane region" description="Helical" evidence="8">
    <location>
        <begin position="6"/>
        <end position="27"/>
    </location>
</feature>
<dbReference type="Pfam" id="PF02659">
    <property type="entry name" value="Mntp"/>
    <property type="match status" value="1"/>
</dbReference>
<dbReference type="GO" id="GO:0005886">
    <property type="term" value="C:plasma membrane"/>
    <property type="evidence" value="ECO:0007669"/>
    <property type="project" value="UniProtKB-SubCell"/>
</dbReference>
<name>A0A3P5XUP0_9RHOB</name>
<keyword evidence="6 8" id="KW-0472">Membrane</keyword>
<feature type="transmembrane region" description="Helical" evidence="8">
    <location>
        <begin position="39"/>
        <end position="58"/>
    </location>
</feature>
<dbReference type="HAMAP" id="MF_01521">
    <property type="entry name" value="MntP_pump"/>
    <property type="match status" value="1"/>
</dbReference>
<evidence type="ECO:0000256" key="1">
    <source>
        <dbReference type="ARBA" id="ARBA00022448"/>
    </source>
</evidence>
<keyword evidence="5 8" id="KW-0406">Ion transport</keyword>
<dbReference type="PANTHER" id="PTHR35529">
    <property type="entry name" value="MANGANESE EFFLUX PUMP MNTP-RELATED"/>
    <property type="match status" value="1"/>
</dbReference>
<dbReference type="InterPro" id="IPR022929">
    <property type="entry name" value="Put_MntP"/>
</dbReference>
<feature type="transmembrane region" description="Helical" evidence="8">
    <location>
        <begin position="161"/>
        <end position="183"/>
    </location>
</feature>
<evidence type="ECO:0000256" key="4">
    <source>
        <dbReference type="ARBA" id="ARBA00022989"/>
    </source>
</evidence>
<dbReference type="InterPro" id="IPR003810">
    <property type="entry name" value="Mntp/YtaF"/>
</dbReference>
<protein>
    <recommendedName>
        <fullName evidence="8">Putative manganese efflux pump MntP</fullName>
    </recommendedName>
</protein>
<keyword evidence="10" id="KW-1185">Reference proteome</keyword>
<gene>
    <name evidence="8 9" type="primary">mntP</name>
    <name evidence="9" type="ORF">XINFAN_03478</name>
</gene>
<feature type="transmembrane region" description="Helical" evidence="8">
    <location>
        <begin position="101"/>
        <end position="123"/>
    </location>
</feature>
<evidence type="ECO:0000313" key="10">
    <source>
        <dbReference type="Proteomes" id="UP000277498"/>
    </source>
</evidence>
<evidence type="ECO:0000256" key="3">
    <source>
        <dbReference type="ARBA" id="ARBA00022692"/>
    </source>
</evidence>
<evidence type="ECO:0000256" key="5">
    <source>
        <dbReference type="ARBA" id="ARBA00023065"/>
    </source>
</evidence>
<dbReference type="PANTHER" id="PTHR35529:SF1">
    <property type="entry name" value="MANGANESE EFFLUX PUMP MNTP-RELATED"/>
    <property type="match status" value="1"/>
</dbReference>
<reference evidence="9 10" key="1">
    <citation type="submission" date="2018-11" db="EMBL/GenBank/DDBJ databases">
        <authorList>
            <person name="Criscuolo A."/>
        </authorList>
    </citation>
    <scope>NUCLEOTIDE SEQUENCE [LARGE SCALE GENOMIC DNA]</scope>
    <source>
        <strain evidence="9">ACIP111625</strain>
    </source>
</reference>
<keyword evidence="4 8" id="KW-1133">Transmembrane helix</keyword>
<keyword evidence="3 8" id="KW-0812">Transmembrane</keyword>
<keyword evidence="7 8" id="KW-0464">Manganese</keyword>
<comment type="similarity">
    <text evidence="8">Belongs to the MntP (TC 9.B.29) family.</text>
</comment>
<organism evidence="9 10">
    <name type="scientific">Pseudogemmobacter humi</name>
    <dbReference type="NCBI Taxonomy" id="2483812"/>
    <lineage>
        <taxon>Bacteria</taxon>
        <taxon>Pseudomonadati</taxon>
        <taxon>Pseudomonadota</taxon>
        <taxon>Alphaproteobacteria</taxon>
        <taxon>Rhodobacterales</taxon>
        <taxon>Paracoccaceae</taxon>
        <taxon>Pseudogemmobacter</taxon>
    </lineage>
</organism>
<evidence type="ECO:0000313" key="9">
    <source>
        <dbReference type="EMBL" id="VDC32888.1"/>
    </source>
</evidence>
<dbReference type="AlphaFoldDB" id="A0A3P5XUP0"/>
<dbReference type="OrthoDB" id="9811590at2"/>
<dbReference type="GO" id="GO:0005384">
    <property type="term" value="F:manganese ion transmembrane transporter activity"/>
    <property type="evidence" value="ECO:0007669"/>
    <property type="project" value="UniProtKB-UniRule"/>
</dbReference>
<evidence type="ECO:0000256" key="7">
    <source>
        <dbReference type="ARBA" id="ARBA00023211"/>
    </source>
</evidence>